<protein>
    <submittedName>
        <fullName evidence="1">Uncharacterized protein</fullName>
    </submittedName>
</protein>
<organism evidence="1 2">
    <name type="scientific">Aspergillus aculeatinus CBS 121060</name>
    <dbReference type="NCBI Taxonomy" id="1448322"/>
    <lineage>
        <taxon>Eukaryota</taxon>
        <taxon>Fungi</taxon>
        <taxon>Dikarya</taxon>
        <taxon>Ascomycota</taxon>
        <taxon>Pezizomycotina</taxon>
        <taxon>Eurotiomycetes</taxon>
        <taxon>Eurotiomycetidae</taxon>
        <taxon>Eurotiales</taxon>
        <taxon>Aspergillaceae</taxon>
        <taxon>Aspergillus</taxon>
        <taxon>Aspergillus subgen. Circumdati</taxon>
    </lineage>
</organism>
<evidence type="ECO:0000313" key="2">
    <source>
        <dbReference type="Proteomes" id="UP000249661"/>
    </source>
</evidence>
<accession>A0ACD1HA85</accession>
<name>A0ACD1HA85_9EURO</name>
<feature type="non-terminal residue" evidence="1">
    <location>
        <position position="195"/>
    </location>
</feature>
<gene>
    <name evidence="1" type="ORF">BO66DRAFT_451167</name>
</gene>
<reference evidence="1" key="1">
    <citation type="submission" date="2018-02" db="EMBL/GenBank/DDBJ databases">
        <title>The genomes of Aspergillus section Nigri reveals drivers in fungal speciation.</title>
        <authorList>
            <consortium name="DOE Joint Genome Institute"/>
            <person name="Vesth T.C."/>
            <person name="Nybo J."/>
            <person name="Theobald S."/>
            <person name="Brandl J."/>
            <person name="Frisvad J.C."/>
            <person name="Nielsen K.F."/>
            <person name="Lyhne E.K."/>
            <person name="Kogle M.E."/>
            <person name="Kuo A."/>
            <person name="Riley R."/>
            <person name="Clum A."/>
            <person name="Nolan M."/>
            <person name="Lipzen A."/>
            <person name="Salamov A."/>
            <person name="Henrissat B."/>
            <person name="Wiebenga A."/>
            <person name="De vries R.P."/>
            <person name="Grigoriev I.V."/>
            <person name="Mortensen U.H."/>
            <person name="Andersen M.R."/>
            <person name="Baker S.E."/>
        </authorList>
    </citation>
    <scope>NUCLEOTIDE SEQUENCE</scope>
    <source>
        <strain evidence="1">CBS 121060</strain>
    </source>
</reference>
<dbReference type="EMBL" id="KZ824955">
    <property type="protein sequence ID" value="RAH70314.1"/>
    <property type="molecule type" value="Genomic_DNA"/>
</dbReference>
<dbReference type="Proteomes" id="UP000249661">
    <property type="component" value="Unassembled WGS sequence"/>
</dbReference>
<evidence type="ECO:0000313" key="1">
    <source>
        <dbReference type="EMBL" id="RAH70314.1"/>
    </source>
</evidence>
<proteinExistence type="predicted"/>
<sequence length="195" mass="21970">MMSLAETKNTSSIRLLQLLVARAFAAQLVLAVAYLHSRDIVHADLHPGNILGLLPRNMDPLSREQLYEKYGQPHHEPVICLEEARPHPDGVPANAVVPIWLGKASECVSLAEAHILVTDYGESFMPATIMRHHSNTPHTLIPPEIHFEPEESRQTSCAILEISSRLPCSKVARSPWIQDITGKYYFDHGRKYYLF</sequence>
<keyword evidence="2" id="KW-1185">Reference proteome</keyword>